<accession>A0A3R7P2S9</accession>
<feature type="signal peptide" evidence="2">
    <location>
        <begin position="1"/>
        <end position="32"/>
    </location>
</feature>
<gene>
    <name evidence="3" type="ORF">C7M84_007679</name>
</gene>
<feature type="region of interest" description="Disordered" evidence="1">
    <location>
        <begin position="437"/>
        <end position="535"/>
    </location>
</feature>
<reference evidence="3 4" key="1">
    <citation type="submission" date="2018-04" db="EMBL/GenBank/DDBJ databases">
        <authorList>
            <person name="Zhang X."/>
            <person name="Yuan J."/>
            <person name="Li F."/>
            <person name="Xiang J."/>
        </authorList>
    </citation>
    <scope>NUCLEOTIDE SEQUENCE [LARGE SCALE GENOMIC DNA]</scope>
    <source>
        <tissue evidence="3">Muscle</tissue>
    </source>
</reference>
<feature type="region of interest" description="Disordered" evidence="1">
    <location>
        <begin position="98"/>
        <end position="162"/>
    </location>
</feature>
<feature type="compositionally biased region" description="Pro residues" evidence="1">
    <location>
        <begin position="236"/>
        <end position="247"/>
    </location>
</feature>
<evidence type="ECO:0000256" key="1">
    <source>
        <dbReference type="SAM" id="MobiDB-lite"/>
    </source>
</evidence>
<feature type="compositionally biased region" description="Basic and acidic residues" evidence="1">
    <location>
        <begin position="60"/>
        <end position="69"/>
    </location>
</feature>
<feature type="region of interest" description="Disordered" evidence="1">
    <location>
        <begin position="214"/>
        <end position="375"/>
    </location>
</feature>
<proteinExistence type="predicted"/>
<keyword evidence="4" id="KW-1185">Reference proteome</keyword>
<feature type="compositionally biased region" description="Low complexity" evidence="1">
    <location>
        <begin position="511"/>
        <end position="523"/>
    </location>
</feature>
<dbReference type="EMBL" id="QCYY01001979">
    <property type="protein sequence ID" value="ROT73850.1"/>
    <property type="molecule type" value="Genomic_DNA"/>
</dbReference>
<evidence type="ECO:0000256" key="2">
    <source>
        <dbReference type="SAM" id="SignalP"/>
    </source>
</evidence>
<dbReference type="OrthoDB" id="6375357at2759"/>
<dbReference type="AlphaFoldDB" id="A0A3R7P2S9"/>
<organism evidence="3 4">
    <name type="scientific">Penaeus vannamei</name>
    <name type="common">Whiteleg shrimp</name>
    <name type="synonym">Litopenaeus vannamei</name>
    <dbReference type="NCBI Taxonomy" id="6689"/>
    <lineage>
        <taxon>Eukaryota</taxon>
        <taxon>Metazoa</taxon>
        <taxon>Ecdysozoa</taxon>
        <taxon>Arthropoda</taxon>
        <taxon>Crustacea</taxon>
        <taxon>Multicrustacea</taxon>
        <taxon>Malacostraca</taxon>
        <taxon>Eumalacostraca</taxon>
        <taxon>Eucarida</taxon>
        <taxon>Decapoda</taxon>
        <taxon>Dendrobranchiata</taxon>
        <taxon>Penaeoidea</taxon>
        <taxon>Penaeidae</taxon>
        <taxon>Penaeus</taxon>
    </lineage>
</organism>
<dbReference type="Proteomes" id="UP000283509">
    <property type="component" value="Unassembled WGS sequence"/>
</dbReference>
<comment type="caution">
    <text evidence="3">The sequence shown here is derived from an EMBL/GenBank/DDBJ whole genome shotgun (WGS) entry which is preliminary data.</text>
</comment>
<evidence type="ECO:0000313" key="4">
    <source>
        <dbReference type="Proteomes" id="UP000283509"/>
    </source>
</evidence>
<reference evidence="3 4" key="2">
    <citation type="submission" date="2019-01" db="EMBL/GenBank/DDBJ databases">
        <title>The decoding of complex shrimp genome reveals the adaptation for benthos swimmer, frequently molting mechanism and breeding impact on genome.</title>
        <authorList>
            <person name="Sun Y."/>
            <person name="Gao Y."/>
            <person name="Yu Y."/>
        </authorList>
    </citation>
    <scope>NUCLEOTIDE SEQUENCE [LARGE SCALE GENOMIC DNA]</scope>
    <source>
        <tissue evidence="3">Muscle</tissue>
    </source>
</reference>
<keyword evidence="2" id="KW-0732">Signal</keyword>
<name>A0A3R7P2S9_PENVA</name>
<sequence>MTKPPTTPAPLLTVAWALLLLLLYAPAGNCHARTSVSSASSRTRRNVLEAPTPDVGRASAEARGEREDFPSSGASVPNSWLYKFPPWFLPNNPAPEGFAKHQIPAPSGVGPLLKDPQLSTSGGPPTHFPEGSSTPSAGGPKALSPGSHFRIPDDPGASLPDVLDGDVVIVSDLQQGERTGRLQNIRLRGDSEFKEELLRTILETKLLNKEVPLQTSTPSGAEAPPGVTPFQLPLSAGPPPPPPPAPTQPFVLQDLGGGDLPAAHGFGGATSSESGVGKAATGGRFGGGGPVRTPFVAPLTPATHHAEGGLGEFRPSPPDLTFANRSPPRSFLQAAPSLPLQQTPPRDPSFNPPPAISAPQPRPPQRGLGGPPFRRPVVEHNAIADAFFKDQEEALLKAADGAKVRGGRVHGAADDPVWIPFIPGVPLPILVQHSLAERRRQKAQRTRSLGSQPPPSSLSLPPFSHADRRPSTHLAHPPAGSGEASYPTSIQDIINSRLDTSQELYSRARPSASLAGTSASSSGETDLGLLAWARS</sequence>
<feature type="chain" id="PRO_5018653792" evidence="2">
    <location>
        <begin position="33"/>
        <end position="535"/>
    </location>
</feature>
<feature type="compositionally biased region" description="Pro residues" evidence="1">
    <location>
        <begin position="345"/>
        <end position="364"/>
    </location>
</feature>
<evidence type="ECO:0000313" key="3">
    <source>
        <dbReference type="EMBL" id="ROT73850.1"/>
    </source>
</evidence>
<feature type="compositionally biased region" description="Polar residues" evidence="1">
    <location>
        <begin position="486"/>
        <end position="504"/>
    </location>
</feature>
<protein>
    <submittedName>
        <fullName evidence="3">Uncharacterized protein</fullName>
    </submittedName>
</protein>
<feature type="region of interest" description="Disordered" evidence="1">
    <location>
        <begin position="34"/>
        <end position="73"/>
    </location>
</feature>